<keyword evidence="2" id="KW-0378">Hydrolase</keyword>
<evidence type="ECO:0000313" key="2">
    <source>
        <dbReference type="EMBL" id="GGN89482.1"/>
    </source>
</evidence>
<dbReference type="AlphaFoldDB" id="A0A830GHG7"/>
<comment type="caution">
    <text evidence="2">The sequence shown here is derived from an EMBL/GenBank/DDBJ whole genome shotgun (WGS) entry which is preliminary data.</text>
</comment>
<keyword evidence="3" id="KW-1185">Reference proteome</keyword>
<evidence type="ECO:0000313" key="3">
    <source>
        <dbReference type="Proteomes" id="UP000605784"/>
    </source>
</evidence>
<gene>
    <name evidence="2" type="ORF">GCM10009030_10270</name>
</gene>
<dbReference type="CDD" id="cd11532">
    <property type="entry name" value="NTP-PPase_COG4997"/>
    <property type="match status" value="1"/>
</dbReference>
<protein>
    <submittedName>
        <fullName evidence="2">Phosphoribosyl-ATP pyrophosphohydrolase</fullName>
    </submittedName>
</protein>
<sequence>MARQYDKLVRDRIPEIIEKNGEEPITHTIERDEYATRLLEKLDEEVDEYREGCDIEELADILEVVHAIRKERGVTVEELQEIREQKAEQRGRFEDRIILDSVEE</sequence>
<dbReference type="InterPro" id="IPR038735">
    <property type="entry name" value="MSMEG_1276-like_NTP-PPase_dom"/>
</dbReference>
<reference evidence="2" key="2">
    <citation type="submission" date="2020-09" db="EMBL/GenBank/DDBJ databases">
        <authorList>
            <person name="Sun Q."/>
            <person name="Ohkuma M."/>
        </authorList>
    </citation>
    <scope>NUCLEOTIDE SEQUENCE</scope>
    <source>
        <strain evidence="2">JCM 17820</strain>
    </source>
</reference>
<proteinExistence type="predicted"/>
<reference evidence="2" key="1">
    <citation type="journal article" date="2014" name="Int. J. Syst. Evol. Microbiol.">
        <title>Complete genome sequence of Corynebacterium casei LMG S-19264T (=DSM 44701T), isolated from a smear-ripened cheese.</title>
        <authorList>
            <consortium name="US DOE Joint Genome Institute (JGI-PGF)"/>
            <person name="Walter F."/>
            <person name="Albersmeier A."/>
            <person name="Kalinowski J."/>
            <person name="Ruckert C."/>
        </authorList>
    </citation>
    <scope>NUCLEOTIDE SEQUENCE</scope>
    <source>
        <strain evidence="2">JCM 17820</strain>
    </source>
</reference>
<dbReference type="EMBL" id="BMOU01000001">
    <property type="protein sequence ID" value="GGN89482.1"/>
    <property type="molecule type" value="Genomic_DNA"/>
</dbReference>
<name>A0A830GHG7_9EURY</name>
<dbReference type="GO" id="GO:0016787">
    <property type="term" value="F:hydrolase activity"/>
    <property type="evidence" value="ECO:0007669"/>
    <property type="project" value="UniProtKB-KW"/>
</dbReference>
<dbReference type="Proteomes" id="UP000605784">
    <property type="component" value="Unassembled WGS sequence"/>
</dbReference>
<accession>A0A830GHG7</accession>
<organism evidence="2 3">
    <name type="scientific">Haloarcula pellucida</name>
    <dbReference type="NCBI Taxonomy" id="1427151"/>
    <lineage>
        <taxon>Archaea</taxon>
        <taxon>Methanobacteriati</taxon>
        <taxon>Methanobacteriota</taxon>
        <taxon>Stenosarchaea group</taxon>
        <taxon>Halobacteria</taxon>
        <taxon>Halobacteriales</taxon>
        <taxon>Haloarculaceae</taxon>
        <taxon>Haloarcula</taxon>
    </lineage>
</organism>
<dbReference type="RefSeq" id="WP_188995166.1">
    <property type="nucleotide sequence ID" value="NZ_BMOU01000001.1"/>
</dbReference>
<keyword evidence="1" id="KW-0175">Coiled coil</keyword>
<feature type="coiled-coil region" evidence="1">
    <location>
        <begin position="39"/>
        <end position="96"/>
    </location>
</feature>
<evidence type="ECO:0000256" key="1">
    <source>
        <dbReference type="SAM" id="Coils"/>
    </source>
</evidence>